<evidence type="ECO:0008006" key="3">
    <source>
        <dbReference type="Google" id="ProtNLM"/>
    </source>
</evidence>
<reference evidence="1 2" key="1">
    <citation type="journal article" date="2008" name="Science">
        <title>The Physcomitrella genome reveals evolutionary insights into the conquest of land by plants.</title>
        <authorList>
            <person name="Rensing S."/>
            <person name="Lang D."/>
            <person name="Zimmer A."/>
            <person name="Terry A."/>
            <person name="Salamov A."/>
            <person name="Shapiro H."/>
            <person name="Nishiyama T."/>
            <person name="Perroud P.-F."/>
            <person name="Lindquist E."/>
            <person name="Kamisugi Y."/>
            <person name="Tanahashi T."/>
            <person name="Sakakibara K."/>
            <person name="Fujita T."/>
            <person name="Oishi K."/>
            <person name="Shin-I T."/>
            <person name="Kuroki Y."/>
            <person name="Toyoda A."/>
            <person name="Suzuki Y."/>
            <person name="Hashimoto A."/>
            <person name="Yamaguchi K."/>
            <person name="Sugano A."/>
            <person name="Kohara Y."/>
            <person name="Fujiyama A."/>
            <person name="Anterola A."/>
            <person name="Aoki S."/>
            <person name="Ashton N."/>
            <person name="Barbazuk W.B."/>
            <person name="Barker E."/>
            <person name="Bennetzen J."/>
            <person name="Bezanilla M."/>
            <person name="Blankenship R."/>
            <person name="Cho S.H."/>
            <person name="Dutcher S."/>
            <person name="Estelle M."/>
            <person name="Fawcett J.A."/>
            <person name="Gundlach H."/>
            <person name="Hanada K."/>
            <person name="Heyl A."/>
            <person name="Hicks K.A."/>
            <person name="Hugh J."/>
            <person name="Lohr M."/>
            <person name="Mayer K."/>
            <person name="Melkozernov A."/>
            <person name="Murata T."/>
            <person name="Nelson D."/>
            <person name="Pils B."/>
            <person name="Prigge M."/>
            <person name="Reiss B."/>
            <person name="Renner T."/>
            <person name="Rombauts S."/>
            <person name="Rushton P."/>
            <person name="Sanderfoot A."/>
            <person name="Schween G."/>
            <person name="Shiu S.-H."/>
            <person name="Stueber K."/>
            <person name="Theodoulou F.L."/>
            <person name="Tu H."/>
            <person name="Van de Peer Y."/>
            <person name="Verrier P.J."/>
            <person name="Waters E."/>
            <person name="Wood A."/>
            <person name="Yang L."/>
            <person name="Cove D."/>
            <person name="Cuming A."/>
            <person name="Hasebe M."/>
            <person name="Lucas S."/>
            <person name="Mishler D.B."/>
            <person name="Reski R."/>
            <person name="Grigoriev I."/>
            <person name="Quatrano R.S."/>
            <person name="Boore J.L."/>
        </authorList>
    </citation>
    <scope>NUCLEOTIDE SEQUENCE [LARGE SCALE GENOMIC DNA]</scope>
    <source>
        <strain evidence="1 2">cv. Gransden 2004</strain>
    </source>
</reference>
<reference evidence="1" key="3">
    <citation type="submission" date="2020-12" db="UniProtKB">
        <authorList>
            <consortium name="EnsemblPlants"/>
        </authorList>
    </citation>
    <scope>IDENTIFICATION</scope>
</reference>
<protein>
    <recommendedName>
        <fullName evidence="3">COMM domain-containing protein</fullName>
    </recommendedName>
</protein>
<reference evidence="1 2" key="2">
    <citation type="journal article" date="2018" name="Plant J.">
        <title>The Physcomitrella patens chromosome-scale assembly reveals moss genome structure and evolution.</title>
        <authorList>
            <person name="Lang D."/>
            <person name="Ullrich K.K."/>
            <person name="Murat F."/>
            <person name="Fuchs J."/>
            <person name="Jenkins J."/>
            <person name="Haas F.B."/>
            <person name="Piednoel M."/>
            <person name="Gundlach H."/>
            <person name="Van Bel M."/>
            <person name="Meyberg R."/>
            <person name="Vives C."/>
            <person name="Morata J."/>
            <person name="Symeonidi A."/>
            <person name="Hiss M."/>
            <person name="Muchero W."/>
            <person name="Kamisugi Y."/>
            <person name="Saleh O."/>
            <person name="Blanc G."/>
            <person name="Decker E.L."/>
            <person name="van Gessel N."/>
            <person name="Grimwood J."/>
            <person name="Hayes R.D."/>
            <person name="Graham S.W."/>
            <person name="Gunter L.E."/>
            <person name="McDaniel S.F."/>
            <person name="Hoernstein S.N.W."/>
            <person name="Larsson A."/>
            <person name="Li F.W."/>
            <person name="Perroud P.F."/>
            <person name="Phillips J."/>
            <person name="Ranjan P."/>
            <person name="Rokshar D.S."/>
            <person name="Rothfels C.J."/>
            <person name="Schneider L."/>
            <person name="Shu S."/>
            <person name="Stevenson D.W."/>
            <person name="Thummler F."/>
            <person name="Tillich M."/>
            <person name="Villarreal Aguilar J.C."/>
            <person name="Widiez T."/>
            <person name="Wong G.K."/>
            <person name="Wymore A."/>
            <person name="Zhang Y."/>
            <person name="Zimmer A.D."/>
            <person name="Quatrano R.S."/>
            <person name="Mayer K.F.X."/>
            <person name="Goodstein D."/>
            <person name="Casacuberta J.M."/>
            <person name="Vandepoele K."/>
            <person name="Reski R."/>
            <person name="Cuming A.C."/>
            <person name="Tuskan G.A."/>
            <person name="Maumus F."/>
            <person name="Salse J."/>
            <person name="Schmutz J."/>
            <person name="Rensing S.A."/>
        </authorList>
    </citation>
    <scope>NUCLEOTIDE SEQUENCE [LARGE SCALE GENOMIC DNA]</scope>
    <source>
        <strain evidence="1 2">cv. Gransden 2004</strain>
    </source>
</reference>
<sequence>MRFYLCGGLDAPDWILANIVTLSSIPSAKVKVLVEYIIQRISEGVFDYENALKITTDASLGTNLSLCKFIPVYLLVNYPDLINLWIVKIWAALWRRAGVSDAKACIAALHFMVSNAAKFDVEDHTLTRELQQLGLPKGHTDAVVRPYWLRRESLQTKLLQETLQLPALEIKAWQTLGEKKNVIMRLKSSIDYTKQETDESEDIVVCMTAEKFRVLHHELKAARALMDAYI</sequence>
<dbReference type="EMBL" id="ABEU02000022">
    <property type="status" value="NOT_ANNOTATED_CDS"/>
    <property type="molecule type" value="Genomic_DNA"/>
</dbReference>
<organism evidence="1 2">
    <name type="scientific">Physcomitrium patens</name>
    <name type="common">Spreading-leaved earth moss</name>
    <name type="synonym">Physcomitrella patens</name>
    <dbReference type="NCBI Taxonomy" id="3218"/>
    <lineage>
        <taxon>Eukaryota</taxon>
        <taxon>Viridiplantae</taxon>
        <taxon>Streptophyta</taxon>
        <taxon>Embryophyta</taxon>
        <taxon>Bryophyta</taxon>
        <taxon>Bryophytina</taxon>
        <taxon>Bryopsida</taxon>
        <taxon>Funariidae</taxon>
        <taxon>Funariales</taxon>
        <taxon>Funariaceae</taxon>
        <taxon>Physcomitrium</taxon>
    </lineage>
</organism>
<keyword evidence="2" id="KW-1185">Reference proteome</keyword>
<dbReference type="Proteomes" id="UP000006727">
    <property type="component" value="Chromosome 22"/>
</dbReference>
<dbReference type="Pfam" id="PF21672">
    <property type="entry name" value="COMM_HN"/>
    <property type="match status" value="2"/>
</dbReference>
<proteinExistence type="predicted"/>
<dbReference type="InParanoid" id="A0A7I4CB31"/>
<name>A0A7I4CB31_PHYPA</name>
<dbReference type="AlphaFoldDB" id="A0A7I4CB31"/>
<evidence type="ECO:0000313" key="1">
    <source>
        <dbReference type="EnsemblPlants" id="Pp3c22_1920V3.3"/>
    </source>
</evidence>
<dbReference type="PANTHER" id="PTHR16231:SF4">
    <property type="entry name" value="COMM DOMAIN-CONTAINING PROTEIN 4"/>
    <property type="match status" value="1"/>
</dbReference>
<accession>A0A7I4CB31</accession>
<dbReference type="InterPro" id="IPR047155">
    <property type="entry name" value="COMMD4/6/7/8"/>
</dbReference>
<dbReference type="Gramene" id="Pp3c22_1920V3.3">
    <property type="protein sequence ID" value="Pp3c22_1920V3.3"/>
    <property type="gene ID" value="Pp3c22_1920"/>
</dbReference>
<gene>
    <name evidence="1" type="primary">LOC112274986</name>
</gene>
<dbReference type="EnsemblPlants" id="Pp3c22_1920V3.3">
    <property type="protein sequence ID" value="Pp3c22_1920V3.3"/>
    <property type="gene ID" value="Pp3c22_1920"/>
</dbReference>
<dbReference type="GO" id="GO:0007165">
    <property type="term" value="P:signal transduction"/>
    <property type="evidence" value="ECO:0000318"/>
    <property type="project" value="GO_Central"/>
</dbReference>
<dbReference type="PANTHER" id="PTHR16231">
    <property type="entry name" value="COMM DOMAIN-CONTAINING PROTEIN 4-8 FAMILY MEMBER"/>
    <property type="match status" value="1"/>
</dbReference>
<evidence type="ECO:0000313" key="2">
    <source>
        <dbReference type="Proteomes" id="UP000006727"/>
    </source>
</evidence>